<dbReference type="GO" id="GO:0008295">
    <property type="term" value="P:spermidine biosynthetic process"/>
    <property type="evidence" value="ECO:0007669"/>
    <property type="project" value="UniProtKB-UniRule"/>
</dbReference>
<evidence type="ECO:0000256" key="9">
    <source>
        <dbReference type="ARBA" id="ARBA00022898"/>
    </source>
</evidence>
<feature type="domain" description="Arginine decarboxylase helical bundle" evidence="17">
    <location>
        <begin position="364"/>
        <end position="446"/>
    </location>
</feature>
<dbReference type="Gene3D" id="3.20.20.10">
    <property type="entry name" value="Alanine racemase"/>
    <property type="match status" value="1"/>
</dbReference>
<dbReference type="NCBIfam" id="NF003763">
    <property type="entry name" value="PRK05354.1"/>
    <property type="match status" value="1"/>
</dbReference>
<dbReference type="PRINTS" id="PR01180">
    <property type="entry name" value="ARGDCRBXLASE"/>
</dbReference>
<dbReference type="PROSITE" id="PS00879">
    <property type="entry name" value="ODR_DC_2_2"/>
    <property type="match status" value="1"/>
</dbReference>
<name>A0A2U2N6W5_9GAMM</name>
<dbReference type="InterPro" id="IPR041128">
    <property type="entry name" value="Arg_decarbox_C"/>
</dbReference>
<keyword evidence="7" id="KW-0210">Decarboxylase</keyword>
<comment type="function">
    <text evidence="3">Catalyzes the biosynthesis of agmatine from arginine.</text>
</comment>
<dbReference type="GO" id="GO:0008792">
    <property type="term" value="F:arginine decarboxylase activity"/>
    <property type="evidence" value="ECO:0007669"/>
    <property type="project" value="UniProtKB-UniRule"/>
</dbReference>
<organism evidence="19 20">
    <name type="scientific">Sediminicurvatus halobius</name>
    <dbReference type="NCBI Taxonomy" id="2182432"/>
    <lineage>
        <taxon>Bacteria</taxon>
        <taxon>Pseudomonadati</taxon>
        <taxon>Pseudomonadota</taxon>
        <taxon>Gammaproteobacteria</taxon>
        <taxon>Chromatiales</taxon>
        <taxon>Ectothiorhodospiraceae</taxon>
        <taxon>Sediminicurvatus</taxon>
    </lineage>
</organism>
<comment type="cofactor">
    <cofactor evidence="2">
        <name>Mg(2+)</name>
        <dbReference type="ChEBI" id="CHEBI:18420"/>
    </cofactor>
</comment>
<dbReference type="InterPro" id="IPR009006">
    <property type="entry name" value="Ala_racemase/Decarboxylase_C"/>
</dbReference>
<evidence type="ECO:0000256" key="13">
    <source>
        <dbReference type="NCBIfam" id="TIGR01273"/>
    </source>
</evidence>
<evidence type="ECO:0000256" key="14">
    <source>
        <dbReference type="PIRSR" id="PIRSR001336-50"/>
    </source>
</evidence>
<dbReference type="Proteomes" id="UP000245474">
    <property type="component" value="Unassembled WGS sequence"/>
</dbReference>
<keyword evidence="9 14" id="KW-0663">Pyridoxal phosphate</keyword>
<evidence type="ECO:0000259" key="16">
    <source>
        <dbReference type="Pfam" id="PF02784"/>
    </source>
</evidence>
<evidence type="ECO:0000259" key="18">
    <source>
        <dbReference type="Pfam" id="PF17944"/>
    </source>
</evidence>
<dbReference type="InterPro" id="IPR040634">
    <property type="entry name" value="Arg_decarb_HB"/>
</dbReference>
<comment type="caution">
    <text evidence="19">The sequence shown here is derived from an EMBL/GenBank/DDBJ whole genome shotgun (WGS) entry which is preliminary data.</text>
</comment>
<evidence type="ECO:0000256" key="2">
    <source>
        <dbReference type="ARBA" id="ARBA00001946"/>
    </source>
</evidence>
<dbReference type="PRINTS" id="PR01179">
    <property type="entry name" value="ODADCRBXLASE"/>
</dbReference>
<accession>A0A2U2N6W5</accession>
<evidence type="ECO:0000256" key="7">
    <source>
        <dbReference type="ARBA" id="ARBA00022793"/>
    </source>
</evidence>
<dbReference type="Gene3D" id="1.20.58.930">
    <property type="match status" value="1"/>
</dbReference>
<dbReference type="EMBL" id="QFFI01000004">
    <property type="protein sequence ID" value="PWG64860.1"/>
    <property type="molecule type" value="Genomic_DNA"/>
</dbReference>
<dbReference type="PIRSF" id="PIRSF001336">
    <property type="entry name" value="Arg_decrbxlase"/>
    <property type="match status" value="1"/>
</dbReference>
<feature type="domain" description="Orn/DAP/Arg decarboxylase 2 N-terminal" evidence="16">
    <location>
        <begin position="87"/>
        <end position="337"/>
    </location>
</feature>
<feature type="modified residue" description="N6-(pyridoxal phosphate)lysine" evidence="14">
    <location>
        <position position="97"/>
    </location>
</feature>
<dbReference type="GO" id="GO:0006527">
    <property type="term" value="P:L-arginine catabolic process"/>
    <property type="evidence" value="ECO:0007669"/>
    <property type="project" value="InterPro"/>
</dbReference>
<dbReference type="OrthoDB" id="9802658at2"/>
<evidence type="ECO:0000256" key="11">
    <source>
        <dbReference type="ARBA" id="ARBA00023115"/>
    </source>
</evidence>
<keyword evidence="11" id="KW-0620">Polyamine biosynthesis</keyword>
<dbReference type="SUPFAM" id="SSF50621">
    <property type="entry name" value="Alanine racemase C-terminal domain-like"/>
    <property type="match status" value="1"/>
</dbReference>
<dbReference type="EC" id="4.1.1.19" evidence="5 13"/>
<evidence type="ECO:0000256" key="5">
    <source>
        <dbReference type="ARBA" id="ARBA00012426"/>
    </source>
</evidence>
<dbReference type="PANTHER" id="PTHR43295:SF9">
    <property type="entry name" value="BIOSYNTHETIC ARGININE DECARBOXYLASE"/>
    <property type="match status" value="1"/>
</dbReference>
<keyword evidence="10" id="KW-0745">Spermidine biosynthesis</keyword>
<dbReference type="InterPro" id="IPR022657">
    <property type="entry name" value="De-COase2_CS"/>
</dbReference>
<dbReference type="Gene3D" id="1.10.287.3440">
    <property type="match status" value="1"/>
</dbReference>
<comment type="cofactor">
    <cofactor evidence="1 14">
        <name>pyridoxal 5'-phosphate</name>
        <dbReference type="ChEBI" id="CHEBI:597326"/>
    </cofactor>
</comment>
<keyword evidence="12 19" id="KW-0456">Lyase</keyword>
<dbReference type="GO" id="GO:0046872">
    <property type="term" value="F:metal ion binding"/>
    <property type="evidence" value="ECO:0007669"/>
    <property type="project" value="UniProtKB-KW"/>
</dbReference>
<proteinExistence type="inferred from homology"/>
<dbReference type="PANTHER" id="PTHR43295">
    <property type="entry name" value="ARGININE DECARBOXYLASE"/>
    <property type="match status" value="1"/>
</dbReference>
<sequence>MEDLPAVAYNLAQWSGGYFRADDRGRLLAVPDRGAGGPAVVLEEVVAEARAAGLALPLLVRFADILQDRVRHLCAAFDAACAAEDFQGGYTAVYPIKVNQQRRVVEAILAGAPGRVGLEAGSKPELMAVLAAAPPGSRVICNGYKDREYVRLALRARQLGLDARLVVEKRSELAVIIDEAARLGLRPNLGLRVRLASLGEGKWQNTGGEKSKFGLSATDALAVVERLRAAGLLECLDLLHFHLGSQIANIADIQRGMREAIRYYVELHRLGAPVTVVDVGGGLGVDYEGTRSRSHCSMNYSLEEYAHNVVHTVREICSEHDLPQPHLVTEAGRAMTAHHAVLVTDVIDVESVADGPPPTEPPGEEAPLVLRDLWRGYASAAERSPLEVCHDAAHWLAEARSQYQHGVLGLAGRAEAERLYHATCLAVRRRLDPRIRAHRELLDELDEKLADKVFVNLSLFQSMPDIWAIDQIFPILPLHRLDEPPQRRAVLQDLTCDSDGAIHQYVARDGVETTLPLPGPGAPLLLGAFLVGAYQEILGDMHNLFGDTDSVNVSLTADGWRLDDPHNGDSIESVLAHVRFGERELLQAYRRRVAASGLPAAARTECLRELEAGLQGSTYLRTEEGE</sequence>
<evidence type="ECO:0000256" key="10">
    <source>
        <dbReference type="ARBA" id="ARBA00023066"/>
    </source>
</evidence>
<evidence type="ECO:0000313" key="20">
    <source>
        <dbReference type="Proteomes" id="UP000245474"/>
    </source>
</evidence>
<reference evidence="19 20" key="1">
    <citation type="submission" date="2018-05" db="EMBL/GenBank/DDBJ databases">
        <title>Spiribacter halobius sp. nov., a moderately halophilic bacterium isolated from marine solar saltern.</title>
        <authorList>
            <person name="Zheng W.-S."/>
            <person name="Lu D.-C."/>
            <person name="Du Z.-J."/>
        </authorList>
    </citation>
    <scope>NUCLEOTIDE SEQUENCE [LARGE SCALE GENOMIC DNA]</scope>
    <source>
        <strain evidence="19 20">E85</strain>
    </source>
</reference>
<evidence type="ECO:0000256" key="6">
    <source>
        <dbReference type="ARBA" id="ARBA00022723"/>
    </source>
</evidence>
<dbReference type="InterPro" id="IPR022644">
    <property type="entry name" value="De-COase2_N"/>
</dbReference>
<dbReference type="SUPFAM" id="SSF51419">
    <property type="entry name" value="PLP-binding barrel"/>
    <property type="match status" value="1"/>
</dbReference>
<dbReference type="InterPro" id="IPR029066">
    <property type="entry name" value="PLP-binding_barrel"/>
</dbReference>
<keyword evidence="6" id="KW-0479">Metal-binding</keyword>
<gene>
    <name evidence="19" type="ORF">DEM34_03430</name>
</gene>
<dbReference type="FunFam" id="3.20.20.10:FF:000001">
    <property type="entry name" value="Biosynthetic arginine decarboxylase"/>
    <property type="match status" value="1"/>
</dbReference>
<evidence type="ECO:0000256" key="15">
    <source>
        <dbReference type="PIRSR" id="PIRSR600183-50"/>
    </source>
</evidence>
<dbReference type="AlphaFoldDB" id="A0A2U2N6W5"/>
<dbReference type="NCBIfam" id="TIGR01273">
    <property type="entry name" value="speA"/>
    <property type="match status" value="1"/>
</dbReference>
<keyword evidence="20" id="KW-1185">Reference proteome</keyword>
<evidence type="ECO:0000313" key="19">
    <source>
        <dbReference type="EMBL" id="PWG64860.1"/>
    </source>
</evidence>
<evidence type="ECO:0000256" key="8">
    <source>
        <dbReference type="ARBA" id="ARBA00022842"/>
    </source>
</evidence>
<dbReference type="Pfam" id="PF17810">
    <property type="entry name" value="Arg_decarb_HB"/>
    <property type="match status" value="1"/>
</dbReference>
<feature type="domain" description="Arginine decarboxylase C-terminal helical" evidence="18">
    <location>
        <begin position="571"/>
        <end position="620"/>
    </location>
</feature>
<dbReference type="Pfam" id="PF02784">
    <property type="entry name" value="Orn_Arg_deC_N"/>
    <property type="match status" value="1"/>
</dbReference>
<evidence type="ECO:0000256" key="1">
    <source>
        <dbReference type="ARBA" id="ARBA00001933"/>
    </source>
</evidence>
<dbReference type="InterPro" id="IPR002985">
    <property type="entry name" value="Arg_decrbxlase"/>
</dbReference>
<evidence type="ECO:0000256" key="3">
    <source>
        <dbReference type="ARBA" id="ARBA00002257"/>
    </source>
</evidence>
<dbReference type="RefSeq" id="WP_109676282.1">
    <property type="nucleotide sequence ID" value="NZ_CP086615.1"/>
</dbReference>
<dbReference type="InterPro" id="IPR000183">
    <property type="entry name" value="Orn/DAP/Arg_de-COase"/>
</dbReference>
<feature type="active site" description="Proton donor" evidence="15">
    <location>
        <position position="496"/>
    </location>
</feature>
<dbReference type="Pfam" id="PF17944">
    <property type="entry name" value="Arg_decarbox_C"/>
    <property type="match status" value="1"/>
</dbReference>
<evidence type="ECO:0000256" key="12">
    <source>
        <dbReference type="ARBA" id="ARBA00023239"/>
    </source>
</evidence>
<evidence type="ECO:0000256" key="4">
    <source>
        <dbReference type="ARBA" id="ARBA00008357"/>
    </source>
</evidence>
<dbReference type="Gene3D" id="2.40.37.10">
    <property type="entry name" value="Lyase, Ornithine Decarboxylase, Chain A, domain 1"/>
    <property type="match status" value="1"/>
</dbReference>
<keyword evidence="8" id="KW-0460">Magnesium</keyword>
<evidence type="ECO:0000259" key="17">
    <source>
        <dbReference type="Pfam" id="PF17810"/>
    </source>
</evidence>
<comment type="similarity">
    <text evidence="4">Belongs to the Orn/Lys/Arg decarboxylase class-II family. SpeA subfamily.</text>
</comment>
<dbReference type="GO" id="GO:0033388">
    <property type="term" value="P:putrescine biosynthetic process from arginine"/>
    <property type="evidence" value="ECO:0007669"/>
    <property type="project" value="TreeGrafter"/>
</dbReference>
<dbReference type="CDD" id="cd06830">
    <property type="entry name" value="PLPDE_III_ADC"/>
    <property type="match status" value="1"/>
</dbReference>
<protein>
    <recommendedName>
        <fullName evidence="5 13">Arginine decarboxylase</fullName>
        <ecNumber evidence="5 13">4.1.1.19</ecNumber>
    </recommendedName>
</protein>